<keyword evidence="2" id="KW-1133">Transmembrane helix</keyword>
<evidence type="ECO:0000313" key="3">
    <source>
        <dbReference type="EMBL" id="KYG34167.1"/>
    </source>
</evidence>
<dbReference type="RefSeq" id="WP_061947665.1">
    <property type="nucleotide sequence ID" value="NZ_LTAO01000003.1"/>
</dbReference>
<sequence length="88" mass="10202">MNDFNIFGIGGMIFLLLIIALGVIVIVSSMKVWQTKLKSTNEQSYQKLSEDMIELQKQSNLHQENINQQLTQMNSRLKEVSRFLKEVE</sequence>
<dbReference type="AlphaFoldDB" id="A0A162F0E6"/>
<dbReference type="Proteomes" id="UP000075806">
    <property type="component" value="Unassembled WGS sequence"/>
</dbReference>
<evidence type="ECO:0000256" key="1">
    <source>
        <dbReference type="SAM" id="Coils"/>
    </source>
</evidence>
<comment type="caution">
    <text evidence="3">The sequence shown here is derived from an EMBL/GenBank/DDBJ whole genome shotgun (WGS) entry which is preliminary data.</text>
</comment>
<proteinExistence type="predicted"/>
<protein>
    <submittedName>
        <fullName evidence="3">Uncharacterized protein</fullName>
    </submittedName>
</protein>
<evidence type="ECO:0000256" key="2">
    <source>
        <dbReference type="SAM" id="Phobius"/>
    </source>
</evidence>
<keyword evidence="2" id="KW-0812">Transmembrane</keyword>
<accession>A0A162F0E6</accession>
<dbReference type="STRING" id="519424.AZF04_15200"/>
<name>A0A162F0E6_9BACI</name>
<keyword evidence="4" id="KW-1185">Reference proteome</keyword>
<gene>
    <name evidence="3" type="ORF">AZF04_15200</name>
</gene>
<feature type="coiled-coil region" evidence="1">
    <location>
        <begin position="38"/>
        <end position="65"/>
    </location>
</feature>
<dbReference type="EMBL" id="LTAO01000003">
    <property type="protein sequence ID" value="KYG34167.1"/>
    <property type="molecule type" value="Genomic_DNA"/>
</dbReference>
<evidence type="ECO:0000313" key="4">
    <source>
        <dbReference type="Proteomes" id="UP000075806"/>
    </source>
</evidence>
<reference evidence="3" key="1">
    <citation type="submission" date="2016-02" db="EMBL/GenBank/DDBJ databases">
        <title>Genome sequence of Bacillus trypoxylicola KCTC 13244(T).</title>
        <authorList>
            <person name="Jeong H."/>
            <person name="Park S.-H."/>
            <person name="Choi S.-K."/>
        </authorList>
    </citation>
    <scope>NUCLEOTIDE SEQUENCE [LARGE SCALE GENOMIC DNA]</scope>
    <source>
        <strain evidence="3">KCTC 13244</strain>
    </source>
</reference>
<feature type="transmembrane region" description="Helical" evidence="2">
    <location>
        <begin position="6"/>
        <end position="28"/>
    </location>
</feature>
<keyword evidence="2" id="KW-0472">Membrane</keyword>
<organism evidence="3 4">
    <name type="scientific">Alkalihalobacillus trypoxylicola</name>
    <dbReference type="NCBI Taxonomy" id="519424"/>
    <lineage>
        <taxon>Bacteria</taxon>
        <taxon>Bacillati</taxon>
        <taxon>Bacillota</taxon>
        <taxon>Bacilli</taxon>
        <taxon>Bacillales</taxon>
        <taxon>Bacillaceae</taxon>
        <taxon>Alkalihalobacillus</taxon>
    </lineage>
</organism>
<keyword evidence="1" id="KW-0175">Coiled coil</keyword>